<dbReference type="PROSITE" id="PS50010">
    <property type="entry name" value="DH_2"/>
    <property type="match status" value="1"/>
</dbReference>
<dbReference type="Proteomes" id="UP000266152">
    <property type="component" value="Unassembled WGS sequence"/>
</dbReference>
<protein>
    <recommendedName>
        <fullName evidence="2">DH domain-containing protein</fullName>
    </recommendedName>
</protein>
<evidence type="ECO:0000313" key="4">
    <source>
        <dbReference type="Proteomes" id="UP000266152"/>
    </source>
</evidence>
<evidence type="ECO:0000313" key="3">
    <source>
        <dbReference type="EMBL" id="RGP76642.1"/>
    </source>
</evidence>
<evidence type="ECO:0000256" key="1">
    <source>
        <dbReference type="SAM" id="MobiDB-lite"/>
    </source>
</evidence>
<reference evidence="3 4" key="1">
    <citation type="journal article" date="2018" name="PLoS Pathog.">
        <title>Evolution of structural diversity of trichothecenes, a family of toxins produced by plant pathogenic and entomopathogenic fungi.</title>
        <authorList>
            <person name="Proctor R.H."/>
            <person name="McCormick S.P."/>
            <person name="Kim H.S."/>
            <person name="Cardoza R.E."/>
            <person name="Stanley A.M."/>
            <person name="Lindo L."/>
            <person name="Kelly A."/>
            <person name="Brown D.W."/>
            <person name="Lee T."/>
            <person name="Vaughan M.M."/>
            <person name="Alexander N.J."/>
            <person name="Busman M."/>
            <person name="Gutierrez S."/>
        </authorList>
    </citation>
    <scope>NUCLEOTIDE SEQUENCE [LARGE SCALE GENOMIC DNA]</scope>
    <source>
        <strain evidence="3 4">NRRL 3299</strain>
    </source>
</reference>
<comment type="caution">
    <text evidence="3">The sequence shown here is derived from an EMBL/GenBank/DDBJ whole genome shotgun (WGS) entry which is preliminary data.</text>
</comment>
<evidence type="ECO:0000259" key="2">
    <source>
        <dbReference type="PROSITE" id="PS50010"/>
    </source>
</evidence>
<feature type="compositionally biased region" description="Polar residues" evidence="1">
    <location>
        <begin position="83"/>
        <end position="108"/>
    </location>
</feature>
<dbReference type="Gene3D" id="1.20.900.10">
    <property type="entry name" value="Dbl homology (DH) domain"/>
    <property type="match status" value="1"/>
</dbReference>
<gene>
    <name evidence="3" type="ORF">FSPOR_73</name>
</gene>
<dbReference type="STRING" id="5514.A0A395SX64"/>
<feature type="domain" description="DH" evidence="2">
    <location>
        <begin position="240"/>
        <end position="299"/>
    </location>
</feature>
<sequence>MALVNLPTWPDVSHNIHSTRHFSWTAGFPYLSRLDAHNGPPSLYDISSSPSLECPPLNGINAFATLDRISTEHTDPERISNPEVASSGSQTHTNLSKESSYKTPCSSDRNARRPFLKWMRSLHRRVSHRDHEEAIRPPDAGWQYLESNQTHQQSLHHKRSRRLSSSGSSLGLIAAVQSASISLASGSAVSRSHRHHGRSRCRSRAEQSSRASLSAPRFSEDSIPLERGNVDVAEMHRSLRRRQILEELISTEEGYIGDVRFLIHTYINMLAALPTLPERLRSSINHNLDRILQLHEEILGELHRVVPDSEYSQADHLIASSKIISPKTGHRRWGSLDILPEDQVSLQRLEKEPGIFSEPQVAAEAAKIFSKRVSYPTQKFNKS</sequence>
<dbReference type="GO" id="GO:0005737">
    <property type="term" value="C:cytoplasm"/>
    <property type="evidence" value="ECO:0007669"/>
    <property type="project" value="TreeGrafter"/>
</dbReference>
<dbReference type="EMBL" id="PXOF01000002">
    <property type="protein sequence ID" value="RGP76642.1"/>
    <property type="molecule type" value="Genomic_DNA"/>
</dbReference>
<feature type="compositionally biased region" description="Basic residues" evidence="1">
    <location>
        <begin position="191"/>
        <end position="202"/>
    </location>
</feature>
<name>A0A395SX64_FUSSP</name>
<feature type="region of interest" description="Disordered" evidence="1">
    <location>
        <begin position="185"/>
        <end position="217"/>
    </location>
</feature>
<dbReference type="SUPFAM" id="SSF48065">
    <property type="entry name" value="DBL homology domain (DH-domain)"/>
    <property type="match status" value="1"/>
</dbReference>
<dbReference type="PANTHER" id="PTHR12673">
    <property type="entry name" value="FACIOGENITAL DYSPLASIA PROTEIN"/>
    <property type="match status" value="1"/>
</dbReference>
<dbReference type="GO" id="GO:0005085">
    <property type="term" value="F:guanyl-nucleotide exchange factor activity"/>
    <property type="evidence" value="ECO:0007669"/>
    <property type="project" value="InterPro"/>
</dbReference>
<dbReference type="PANTHER" id="PTHR12673:SF159">
    <property type="entry name" value="LD03170P"/>
    <property type="match status" value="1"/>
</dbReference>
<dbReference type="InterPro" id="IPR035899">
    <property type="entry name" value="DBL_dom_sf"/>
</dbReference>
<dbReference type="AlphaFoldDB" id="A0A395SX64"/>
<keyword evidence="4" id="KW-1185">Reference proteome</keyword>
<dbReference type="InterPro" id="IPR000219">
    <property type="entry name" value="DH_dom"/>
</dbReference>
<feature type="region of interest" description="Disordered" evidence="1">
    <location>
        <begin position="72"/>
        <end position="109"/>
    </location>
</feature>
<organism evidence="3 4">
    <name type="scientific">Fusarium sporotrichioides</name>
    <dbReference type="NCBI Taxonomy" id="5514"/>
    <lineage>
        <taxon>Eukaryota</taxon>
        <taxon>Fungi</taxon>
        <taxon>Dikarya</taxon>
        <taxon>Ascomycota</taxon>
        <taxon>Pezizomycotina</taxon>
        <taxon>Sordariomycetes</taxon>
        <taxon>Hypocreomycetidae</taxon>
        <taxon>Hypocreales</taxon>
        <taxon>Nectriaceae</taxon>
        <taxon>Fusarium</taxon>
    </lineage>
</organism>
<dbReference type="Pfam" id="PF00621">
    <property type="entry name" value="RhoGEF"/>
    <property type="match status" value="1"/>
</dbReference>
<proteinExistence type="predicted"/>
<dbReference type="InterPro" id="IPR051092">
    <property type="entry name" value="FYVE_RhoGEF_PH"/>
</dbReference>
<accession>A0A395SX64</accession>